<dbReference type="Pfam" id="PF02653">
    <property type="entry name" value="BPD_transp_2"/>
    <property type="match status" value="1"/>
</dbReference>
<feature type="transmembrane region" description="Helical" evidence="9">
    <location>
        <begin position="35"/>
        <end position="55"/>
    </location>
</feature>
<protein>
    <submittedName>
        <fullName evidence="10">Branched-chain amino acid ABC transporter permease</fullName>
    </submittedName>
</protein>
<reference evidence="10 11" key="1">
    <citation type="submission" date="2019-08" db="EMBL/GenBank/DDBJ databases">
        <title>Actinomadura sp. nov. CYP1-5 isolated from mountain soil.</title>
        <authorList>
            <person name="Songsumanus A."/>
            <person name="Kuncharoen N."/>
            <person name="Kudo T."/>
            <person name="Yuki M."/>
            <person name="Igarashi Y."/>
            <person name="Tanasupawat S."/>
        </authorList>
    </citation>
    <scope>NUCLEOTIDE SEQUENCE [LARGE SCALE GENOMIC DNA]</scope>
    <source>
        <strain evidence="10 11">JCM 14158</strain>
    </source>
</reference>
<gene>
    <name evidence="10" type="ORF">FXF69_31405</name>
</gene>
<evidence type="ECO:0000256" key="1">
    <source>
        <dbReference type="ARBA" id="ARBA00004651"/>
    </source>
</evidence>
<dbReference type="STRING" id="1220554.GCA_001552135_01909"/>
<evidence type="ECO:0000313" key="10">
    <source>
        <dbReference type="EMBL" id="TYB42325.1"/>
    </source>
</evidence>
<dbReference type="PANTHER" id="PTHR11795:SF450">
    <property type="entry name" value="ABC TRANSPORTER PERMEASE PROTEIN"/>
    <property type="match status" value="1"/>
</dbReference>
<accession>A0A5D0NDP6</accession>
<feature type="transmembrane region" description="Helical" evidence="9">
    <location>
        <begin position="133"/>
        <end position="159"/>
    </location>
</feature>
<keyword evidence="3" id="KW-1003">Cell membrane</keyword>
<feature type="transmembrane region" description="Helical" evidence="9">
    <location>
        <begin position="61"/>
        <end position="79"/>
    </location>
</feature>
<dbReference type="GO" id="GO:0022857">
    <property type="term" value="F:transmembrane transporter activity"/>
    <property type="evidence" value="ECO:0007669"/>
    <property type="project" value="InterPro"/>
</dbReference>
<evidence type="ECO:0000256" key="7">
    <source>
        <dbReference type="ARBA" id="ARBA00023136"/>
    </source>
</evidence>
<keyword evidence="6 9" id="KW-1133">Transmembrane helix</keyword>
<dbReference type="GO" id="GO:0006865">
    <property type="term" value="P:amino acid transport"/>
    <property type="evidence" value="ECO:0007669"/>
    <property type="project" value="UniProtKB-KW"/>
</dbReference>
<feature type="transmembrane region" description="Helical" evidence="9">
    <location>
        <begin position="241"/>
        <end position="260"/>
    </location>
</feature>
<keyword evidence="5" id="KW-0029">Amino-acid transport</keyword>
<dbReference type="InterPro" id="IPR052157">
    <property type="entry name" value="BCAA_transport_permease"/>
</dbReference>
<comment type="subcellular location">
    <subcellularLocation>
        <location evidence="1">Cell membrane</location>
        <topology evidence="1">Multi-pass membrane protein</topology>
    </subcellularLocation>
</comment>
<proteinExistence type="inferred from homology"/>
<organism evidence="10 11">
    <name type="scientific">Actinomadura chibensis</name>
    <dbReference type="NCBI Taxonomy" id="392828"/>
    <lineage>
        <taxon>Bacteria</taxon>
        <taxon>Bacillati</taxon>
        <taxon>Actinomycetota</taxon>
        <taxon>Actinomycetes</taxon>
        <taxon>Streptosporangiales</taxon>
        <taxon>Thermomonosporaceae</taxon>
        <taxon>Actinomadura</taxon>
    </lineage>
</organism>
<dbReference type="AlphaFoldDB" id="A0A5D0NDP6"/>
<evidence type="ECO:0000256" key="6">
    <source>
        <dbReference type="ARBA" id="ARBA00022989"/>
    </source>
</evidence>
<keyword evidence="2" id="KW-0813">Transport</keyword>
<dbReference type="RefSeq" id="WP_067888033.1">
    <property type="nucleotide sequence ID" value="NZ_VSFG01000008.1"/>
</dbReference>
<dbReference type="InterPro" id="IPR001851">
    <property type="entry name" value="ABC_transp_permease"/>
</dbReference>
<comment type="similarity">
    <text evidence="8">Belongs to the binding-protein-dependent transport system permease family. LivHM subfamily.</text>
</comment>
<evidence type="ECO:0000256" key="9">
    <source>
        <dbReference type="SAM" id="Phobius"/>
    </source>
</evidence>
<feature type="transmembrane region" description="Helical" evidence="9">
    <location>
        <begin position="6"/>
        <end position="28"/>
    </location>
</feature>
<sequence>MGHFVGLLASGVAQGAIAALIALGIVLLHQTTGVVNFAQGDLLTLGAYFGVWLVVEHGVATIPAYLIVVALVFGVGVAMERIGYAPLRRQPILAVVISTFALALGLRSLIILWQGNDQKTLPSPFGGRVWHFAGAAIPYQSVLIVAVTGVVLAGLMLMLHRSSIGRQVRALAADRETALLQGIRVTRLSVLMFGLSAALAGLGGVLVAPTLTVSPQLGFTLLLSSFAATVLGGFDRMGATVLAAFGIAIVQQMAAGYVSADYVEAYPYLILLVALVLRPSGLFGEVVRVRY</sequence>
<feature type="transmembrane region" description="Helical" evidence="9">
    <location>
        <begin position="217"/>
        <end position="234"/>
    </location>
</feature>
<dbReference type="Proteomes" id="UP000323380">
    <property type="component" value="Unassembled WGS sequence"/>
</dbReference>
<keyword evidence="11" id="KW-1185">Reference proteome</keyword>
<comment type="caution">
    <text evidence="10">The sequence shown here is derived from an EMBL/GenBank/DDBJ whole genome shotgun (WGS) entry which is preliminary data.</text>
</comment>
<evidence type="ECO:0000256" key="4">
    <source>
        <dbReference type="ARBA" id="ARBA00022692"/>
    </source>
</evidence>
<dbReference type="PANTHER" id="PTHR11795">
    <property type="entry name" value="BRANCHED-CHAIN AMINO ACID TRANSPORT SYSTEM PERMEASE PROTEIN LIVH"/>
    <property type="match status" value="1"/>
</dbReference>
<feature type="transmembrane region" description="Helical" evidence="9">
    <location>
        <begin position="91"/>
        <end position="113"/>
    </location>
</feature>
<dbReference type="EMBL" id="VSFG01000008">
    <property type="protein sequence ID" value="TYB42325.1"/>
    <property type="molecule type" value="Genomic_DNA"/>
</dbReference>
<name>A0A5D0NDP6_9ACTN</name>
<evidence type="ECO:0000256" key="5">
    <source>
        <dbReference type="ARBA" id="ARBA00022970"/>
    </source>
</evidence>
<evidence type="ECO:0000313" key="11">
    <source>
        <dbReference type="Proteomes" id="UP000323380"/>
    </source>
</evidence>
<keyword evidence="7 9" id="KW-0472">Membrane</keyword>
<evidence type="ECO:0000256" key="2">
    <source>
        <dbReference type="ARBA" id="ARBA00022448"/>
    </source>
</evidence>
<dbReference type="GO" id="GO:0005886">
    <property type="term" value="C:plasma membrane"/>
    <property type="evidence" value="ECO:0007669"/>
    <property type="project" value="UniProtKB-SubCell"/>
</dbReference>
<feature type="transmembrane region" description="Helical" evidence="9">
    <location>
        <begin position="190"/>
        <end position="211"/>
    </location>
</feature>
<evidence type="ECO:0000256" key="8">
    <source>
        <dbReference type="ARBA" id="ARBA00037998"/>
    </source>
</evidence>
<evidence type="ECO:0000256" key="3">
    <source>
        <dbReference type="ARBA" id="ARBA00022475"/>
    </source>
</evidence>
<keyword evidence="4 9" id="KW-0812">Transmembrane</keyword>
<dbReference type="CDD" id="cd06582">
    <property type="entry name" value="TM_PBP1_LivH_like"/>
    <property type="match status" value="1"/>
</dbReference>
<feature type="transmembrane region" description="Helical" evidence="9">
    <location>
        <begin position="266"/>
        <end position="287"/>
    </location>
</feature>